<dbReference type="EMBL" id="VDLX02000005">
    <property type="protein sequence ID" value="KAB8194839.1"/>
    <property type="molecule type" value="Genomic_DNA"/>
</dbReference>
<dbReference type="AlphaFoldDB" id="A0A5C4WMK3"/>
<comment type="caution">
    <text evidence="1">The sequence shown here is derived from an EMBL/GenBank/DDBJ whole genome shotgun (WGS) entry which is preliminary data.</text>
</comment>
<reference evidence="1 2" key="1">
    <citation type="submission" date="2019-10" db="EMBL/GenBank/DDBJ databases">
        <title>Nonomuraea sp. nov., isolated from Phyllanthus amarus.</title>
        <authorList>
            <person name="Klykleung N."/>
            <person name="Tanasupawat S."/>
        </authorList>
    </citation>
    <scope>NUCLEOTIDE SEQUENCE [LARGE SCALE GENOMIC DNA]</scope>
    <source>
        <strain evidence="1 2">PA1-10</strain>
    </source>
</reference>
<protein>
    <submittedName>
        <fullName evidence="1">Uncharacterized protein</fullName>
    </submittedName>
</protein>
<organism evidence="1 2">
    <name type="scientific">Nonomuraea phyllanthi</name>
    <dbReference type="NCBI Taxonomy" id="2219224"/>
    <lineage>
        <taxon>Bacteria</taxon>
        <taxon>Bacillati</taxon>
        <taxon>Actinomycetota</taxon>
        <taxon>Actinomycetes</taxon>
        <taxon>Streptosporangiales</taxon>
        <taxon>Streptosporangiaceae</taxon>
        <taxon>Nonomuraea</taxon>
    </lineage>
</organism>
<dbReference type="Proteomes" id="UP000312512">
    <property type="component" value="Unassembled WGS sequence"/>
</dbReference>
<evidence type="ECO:0000313" key="2">
    <source>
        <dbReference type="Proteomes" id="UP000312512"/>
    </source>
</evidence>
<gene>
    <name evidence="1" type="ORF">FH608_016915</name>
</gene>
<accession>A0A5C4WMK3</accession>
<sequence>MAPTDPPAGRSGERACRRRVRGWLLRGGFPLSPLLVGAVADLTSLRAGLLSVVLAGVVTIALAPRPGRPHPLNQELEQDSRTRPVVTQTSPARYITLSCQRITFGT</sequence>
<keyword evidence="2" id="KW-1185">Reference proteome</keyword>
<name>A0A5C4WMK3_9ACTN</name>
<proteinExistence type="predicted"/>
<evidence type="ECO:0000313" key="1">
    <source>
        <dbReference type="EMBL" id="KAB8194839.1"/>
    </source>
</evidence>
<dbReference type="RefSeq" id="WP_139631431.1">
    <property type="nucleotide sequence ID" value="NZ_VDLX02000005.1"/>
</dbReference>